<evidence type="ECO:0000313" key="1">
    <source>
        <dbReference type="EMBL" id="KAL0164848.1"/>
    </source>
</evidence>
<feature type="non-terminal residue" evidence="1">
    <location>
        <position position="60"/>
    </location>
</feature>
<comment type="caution">
    <text evidence="1">The sequence shown here is derived from an EMBL/GenBank/DDBJ whole genome shotgun (WGS) entry which is preliminary data.</text>
</comment>
<protein>
    <submittedName>
        <fullName evidence="1">Uncharacterized protein</fullName>
    </submittedName>
</protein>
<dbReference type="AlphaFoldDB" id="A0ABD0NSF8"/>
<name>A0ABD0NSF8_CIRMR</name>
<dbReference type="InterPro" id="IPR008658">
    <property type="entry name" value="KAP3"/>
</dbReference>
<proteinExistence type="predicted"/>
<dbReference type="PANTHER" id="PTHR15605">
    <property type="entry name" value="KINESIN-ASSOCIATED PROTEINS"/>
    <property type="match status" value="1"/>
</dbReference>
<reference evidence="1 2" key="1">
    <citation type="submission" date="2024-05" db="EMBL/GenBank/DDBJ databases">
        <title>Genome sequencing and assembly of Indian major carp, Cirrhinus mrigala (Hamilton, 1822).</title>
        <authorList>
            <person name="Mohindra V."/>
            <person name="Chowdhury L.M."/>
            <person name="Lal K."/>
            <person name="Jena J.K."/>
        </authorList>
    </citation>
    <scope>NUCLEOTIDE SEQUENCE [LARGE SCALE GENOMIC DNA]</scope>
    <source>
        <strain evidence="1">CM1030</strain>
        <tissue evidence="1">Blood</tissue>
    </source>
</reference>
<keyword evidence="2" id="KW-1185">Reference proteome</keyword>
<accession>A0ABD0NSF8</accession>
<dbReference type="Pfam" id="PF05804">
    <property type="entry name" value="KAP"/>
    <property type="match status" value="1"/>
</dbReference>
<organism evidence="1 2">
    <name type="scientific">Cirrhinus mrigala</name>
    <name type="common">Mrigala</name>
    <dbReference type="NCBI Taxonomy" id="683832"/>
    <lineage>
        <taxon>Eukaryota</taxon>
        <taxon>Metazoa</taxon>
        <taxon>Chordata</taxon>
        <taxon>Craniata</taxon>
        <taxon>Vertebrata</taxon>
        <taxon>Euteleostomi</taxon>
        <taxon>Actinopterygii</taxon>
        <taxon>Neopterygii</taxon>
        <taxon>Teleostei</taxon>
        <taxon>Ostariophysi</taxon>
        <taxon>Cypriniformes</taxon>
        <taxon>Cyprinidae</taxon>
        <taxon>Labeoninae</taxon>
        <taxon>Labeonini</taxon>
        <taxon>Cirrhinus</taxon>
    </lineage>
</organism>
<evidence type="ECO:0000313" key="2">
    <source>
        <dbReference type="Proteomes" id="UP001529510"/>
    </source>
</evidence>
<sequence length="60" mass="7404">EYDVEWGKKIQSEKFRWHNSQWLEMVENRQMDEAEPYMYGDDGEPFLQNGDILERPDLFY</sequence>
<dbReference type="EMBL" id="JAMKFB020000020">
    <property type="protein sequence ID" value="KAL0164848.1"/>
    <property type="molecule type" value="Genomic_DNA"/>
</dbReference>
<gene>
    <name evidence="1" type="ORF">M9458_040601</name>
</gene>
<dbReference type="PANTHER" id="PTHR15605:SF2">
    <property type="entry name" value="KINESIN-ASSOCIATED PROTEIN 3"/>
    <property type="match status" value="1"/>
</dbReference>
<feature type="non-terminal residue" evidence="1">
    <location>
        <position position="1"/>
    </location>
</feature>
<dbReference type="Proteomes" id="UP001529510">
    <property type="component" value="Unassembled WGS sequence"/>
</dbReference>